<keyword evidence="3" id="KW-1185">Reference proteome</keyword>
<dbReference type="EMBL" id="JAANIU010005805">
    <property type="protein sequence ID" value="KAG1545326.1"/>
    <property type="molecule type" value="Genomic_DNA"/>
</dbReference>
<feature type="compositionally biased region" description="Low complexity" evidence="1">
    <location>
        <begin position="16"/>
        <end position="28"/>
    </location>
</feature>
<sequence>MVPYQLPACSRNRRTASSGAPGPCSGSSWPHPSNSRCQLPGPSPAGAPGVAAWRRASPQAPKYCRARASKSLLPASWAELVIAGLRKAGSWLGNTQGLADHQRPGQGEQQHHRVQLPRADLPLAEPDFLADGAGACRDRQHDHQYQAGRDRGALEIRDLALVARHCLGGDVVARQAADAAADEIAQHQPVPPALHATGIGQCGRGHTEGDHVRQRIQLAAQGGAGFAPARDAPVQRVEDEGQRDQRHAEHQVAALAVLQEAHSGEHRTGAAESIGQGEPVGQLEFAQHREVTFHGVSRSIKADRLPRAPPLATALAAPILHRSLTCPHRR</sequence>
<organism evidence="2 3">
    <name type="scientific">Rhizopus delemar</name>
    <dbReference type="NCBI Taxonomy" id="936053"/>
    <lineage>
        <taxon>Eukaryota</taxon>
        <taxon>Fungi</taxon>
        <taxon>Fungi incertae sedis</taxon>
        <taxon>Mucoromycota</taxon>
        <taxon>Mucoromycotina</taxon>
        <taxon>Mucoromycetes</taxon>
        <taxon>Mucorales</taxon>
        <taxon>Mucorineae</taxon>
        <taxon>Rhizopodaceae</taxon>
        <taxon>Rhizopus</taxon>
    </lineage>
</organism>
<accession>A0A9P6YD18</accession>
<evidence type="ECO:0000313" key="3">
    <source>
        <dbReference type="Proteomes" id="UP000740926"/>
    </source>
</evidence>
<evidence type="ECO:0000256" key="1">
    <source>
        <dbReference type="SAM" id="MobiDB-lite"/>
    </source>
</evidence>
<name>A0A9P6YD18_9FUNG</name>
<protein>
    <submittedName>
        <fullName evidence="2">Uncharacterized protein</fullName>
    </submittedName>
</protein>
<proteinExistence type="predicted"/>
<dbReference type="AlphaFoldDB" id="A0A9P6YD18"/>
<feature type="compositionally biased region" description="Basic and acidic residues" evidence="1">
    <location>
        <begin position="236"/>
        <end position="247"/>
    </location>
</feature>
<feature type="region of interest" description="Disordered" evidence="1">
    <location>
        <begin position="1"/>
        <end position="50"/>
    </location>
</feature>
<dbReference type="Proteomes" id="UP000740926">
    <property type="component" value="Unassembled WGS sequence"/>
</dbReference>
<evidence type="ECO:0000313" key="2">
    <source>
        <dbReference type="EMBL" id="KAG1545326.1"/>
    </source>
</evidence>
<comment type="caution">
    <text evidence="2">The sequence shown here is derived from an EMBL/GenBank/DDBJ whole genome shotgun (WGS) entry which is preliminary data.</text>
</comment>
<gene>
    <name evidence="2" type="ORF">G6F50_013765</name>
</gene>
<feature type="region of interest" description="Disordered" evidence="1">
    <location>
        <begin position="222"/>
        <end position="247"/>
    </location>
</feature>
<reference evidence="2 3" key="1">
    <citation type="journal article" date="2020" name="Microb. Genom.">
        <title>Genetic diversity of clinical and environmental Mucorales isolates obtained from an investigation of mucormycosis cases among solid organ transplant recipients.</title>
        <authorList>
            <person name="Nguyen M.H."/>
            <person name="Kaul D."/>
            <person name="Muto C."/>
            <person name="Cheng S.J."/>
            <person name="Richter R.A."/>
            <person name="Bruno V.M."/>
            <person name="Liu G."/>
            <person name="Beyhan S."/>
            <person name="Sundermann A.J."/>
            <person name="Mounaud S."/>
            <person name="Pasculle A.W."/>
            <person name="Nierman W.C."/>
            <person name="Driscoll E."/>
            <person name="Cumbie R."/>
            <person name="Clancy C.J."/>
            <person name="Dupont C.L."/>
        </authorList>
    </citation>
    <scope>NUCLEOTIDE SEQUENCE [LARGE SCALE GENOMIC DNA]</scope>
    <source>
        <strain evidence="2 3">GL24</strain>
    </source>
</reference>